<dbReference type="Gene3D" id="1.20.120.1630">
    <property type="match status" value="1"/>
</dbReference>
<dbReference type="AlphaFoldDB" id="A0A8J7QJ64"/>
<keyword evidence="7" id="KW-1185">Reference proteome</keyword>
<dbReference type="Pfam" id="PF04140">
    <property type="entry name" value="ICMT"/>
    <property type="match status" value="1"/>
</dbReference>
<feature type="transmembrane region" description="Helical" evidence="5">
    <location>
        <begin position="6"/>
        <end position="25"/>
    </location>
</feature>
<protein>
    <recommendedName>
        <fullName evidence="8">Isoprenylcysteine carboxyl methyltransferase</fullName>
    </recommendedName>
</protein>
<evidence type="ECO:0000313" key="7">
    <source>
        <dbReference type="Proteomes" id="UP000664417"/>
    </source>
</evidence>
<keyword evidence="2 5" id="KW-0812">Transmembrane</keyword>
<dbReference type="InterPro" id="IPR052527">
    <property type="entry name" value="Metal_cation-efflux_comp"/>
</dbReference>
<feature type="transmembrane region" description="Helical" evidence="5">
    <location>
        <begin position="45"/>
        <end position="65"/>
    </location>
</feature>
<comment type="subcellular location">
    <subcellularLocation>
        <location evidence="1">Membrane</location>
        <topology evidence="1">Multi-pass membrane protein</topology>
    </subcellularLocation>
</comment>
<evidence type="ECO:0000313" key="6">
    <source>
        <dbReference type="EMBL" id="MBO1319178.1"/>
    </source>
</evidence>
<comment type="caution">
    <text evidence="6">The sequence shown here is derived from an EMBL/GenBank/DDBJ whole genome shotgun (WGS) entry which is preliminary data.</text>
</comment>
<feature type="transmembrane region" description="Helical" evidence="5">
    <location>
        <begin position="71"/>
        <end position="92"/>
    </location>
</feature>
<evidence type="ECO:0000256" key="1">
    <source>
        <dbReference type="ARBA" id="ARBA00004141"/>
    </source>
</evidence>
<dbReference type="GO" id="GO:0004671">
    <property type="term" value="F:protein C-terminal S-isoprenylcysteine carboxyl O-methyltransferase activity"/>
    <property type="evidence" value="ECO:0007669"/>
    <property type="project" value="InterPro"/>
</dbReference>
<dbReference type="GO" id="GO:0016020">
    <property type="term" value="C:membrane"/>
    <property type="evidence" value="ECO:0007669"/>
    <property type="project" value="UniProtKB-SubCell"/>
</dbReference>
<gene>
    <name evidence="6" type="ORF">J3U88_11965</name>
</gene>
<feature type="transmembrane region" description="Helical" evidence="5">
    <location>
        <begin position="127"/>
        <end position="150"/>
    </location>
</feature>
<keyword evidence="3 5" id="KW-1133">Transmembrane helix</keyword>
<evidence type="ECO:0000256" key="5">
    <source>
        <dbReference type="SAM" id="Phobius"/>
    </source>
</evidence>
<evidence type="ECO:0000256" key="3">
    <source>
        <dbReference type="ARBA" id="ARBA00022989"/>
    </source>
</evidence>
<evidence type="ECO:0008006" key="8">
    <source>
        <dbReference type="Google" id="ProtNLM"/>
    </source>
</evidence>
<dbReference type="RefSeq" id="WP_207858997.1">
    <property type="nucleotide sequence ID" value="NZ_JAFREP010000008.1"/>
</dbReference>
<dbReference type="EMBL" id="JAFREP010000008">
    <property type="protein sequence ID" value="MBO1319178.1"/>
    <property type="molecule type" value="Genomic_DNA"/>
</dbReference>
<evidence type="ECO:0000256" key="2">
    <source>
        <dbReference type="ARBA" id="ARBA00022692"/>
    </source>
</evidence>
<evidence type="ECO:0000256" key="4">
    <source>
        <dbReference type="ARBA" id="ARBA00023136"/>
    </source>
</evidence>
<dbReference type="PANTHER" id="PTHR43847:SF1">
    <property type="entry name" value="BLL3993 PROTEIN"/>
    <property type="match status" value="1"/>
</dbReference>
<dbReference type="InterPro" id="IPR007269">
    <property type="entry name" value="ICMT_MeTrfase"/>
</dbReference>
<reference evidence="6" key="1">
    <citation type="submission" date="2021-03" db="EMBL/GenBank/DDBJ databases">
        <authorList>
            <person name="Wang G."/>
        </authorList>
    </citation>
    <scope>NUCLEOTIDE SEQUENCE</scope>
    <source>
        <strain evidence="6">KCTC 12899</strain>
    </source>
</reference>
<dbReference type="Proteomes" id="UP000664417">
    <property type="component" value="Unassembled WGS sequence"/>
</dbReference>
<name>A0A8J7QJ64_9BACT</name>
<keyword evidence="4 5" id="KW-0472">Membrane</keyword>
<dbReference type="PANTHER" id="PTHR43847">
    <property type="entry name" value="BLL3993 PROTEIN"/>
    <property type="match status" value="1"/>
</dbReference>
<accession>A0A8J7QJ64</accession>
<proteinExistence type="predicted"/>
<organism evidence="6 7">
    <name type="scientific">Acanthopleuribacter pedis</name>
    <dbReference type="NCBI Taxonomy" id="442870"/>
    <lineage>
        <taxon>Bacteria</taxon>
        <taxon>Pseudomonadati</taxon>
        <taxon>Acidobacteriota</taxon>
        <taxon>Holophagae</taxon>
        <taxon>Acanthopleuribacterales</taxon>
        <taxon>Acanthopleuribacteraceae</taxon>
        <taxon>Acanthopleuribacter</taxon>
    </lineage>
</organism>
<sequence>MSPMFLGFAALLVFFGGLRLLELVVSQRNWRRHQEERRERLREPLFVWMVLLHGSLFVVLPLEFFLGQPAFGGPLSMAAGVVLVVALVLRLWTLTTMGRSWNVRVVYGEDYPIVSNGPFRFIRHPNYLVVILELLALPLLFHLYLSAVWLTCLNAAVLFFRIRNEEAVLFQNPSWVAEMANKPRFFPRFR</sequence>